<dbReference type="EMBL" id="QPKB01000009">
    <property type="protein sequence ID" value="RWR91776.1"/>
    <property type="molecule type" value="Genomic_DNA"/>
</dbReference>
<gene>
    <name evidence="2" type="ORF">CKAN_02095000</name>
</gene>
<dbReference type="InterPro" id="IPR058352">
    <property type="entry name" value="DUF8039"/>
</dbReference>
<dbReference type="PANTHER" id="PTHR33018">
    <property type="entry name" value="OS10G0338966 PROTEIN-RELATED"/>
    <property type="match status" value="1"/>
</dbReference>
<keyword evidence="3" id="KW-1185">Reference proteome</keyword>
<feature type="domain" description="DUF8039" evidence="1">
    <location>
        <begin position="203"/>
        <end position="282"/>
    </location>
</feature>
<evidence type="ECO:0000313" key="2">
    <source>
        <dbReference type="EMBL" id="RWR91776.1"/>
    </source>
</evidence>
<organism evidence="2 3">
    <name type="scientific">Cinnamomum micranthum f. kanehirae</name>
    <dbReference type="NCBI Taxonomy" id="337451"/>
    <lineage>
        <taxon>Eukaryota</taxon>
        <taxon>Viridiplantae</taxon>
        <taxon>Streptophyta</taxon>
        <taxon>Embryophyta</taxon>
        <taxon>Tracheophyta</taxon>
        <taxon>Spermatophyta</taxon>
        <taxon>Magnoliopsida</taxon>
        <taxon>Magnoliidae</taxon>
        <taxon>Laurales</taxon>
        <taxon>Lauraceae</taxon>
        <taxon>Cinnamomum</taxon>
    </lineage>
</organism>
<dbReference type="PANTHER" id="PTHR33018:SF34">
    <property type="entry name" value="OS02G0472350 PROTEIN"/>
    <property type="match status" value="1"/>
</dbReference>
<reference evidence="2 3" key="1">
    <citation type="journal article" date="2019" name="Nat. Plants">
        <title>Stout camphor tree genome fills gaps in understanding of flowering plant genome evolution.</title>
        <authorList>
            <person name="Chaw S.M."/>
            <person name="Liu Y.C."/>
            <person name="Wu Y.W."/>
            <person name="Wang H.Y."/>
            <person name="Lin C.I."/>
            <person name="Wu C.S."/>
            <person name="Ke H.M."/>
            <person name="Chang L.Y."/>
            <person name="Hsu C.Y."/>
            <person name="Yang H.T."/>
            <person name="Sudianto E."/>
            <person name="Hsu M.H."/>
            <person name="Wu K.P."/>
            <person name="Wang L.N."/>
            <person name="Leebens-Mack J.H."/>
            <person name="Tsai I.J."/>
        </authorList>
    </citation>
    <scope>NUCLEOTIDE SEQUENCE [LARGE SCALE GENOMIC DNA]</scope>
    <source>
        <strain evidence="3">cv. Chaw 1501</strain>
        <tissue evidence="2">Young leaves</tissue>
    </source>
</reference>
<protein>
    <recommendedName>
        <fullName evidence="1">DUF8039 domain-containing protein</fullName>
    </recommendedName>
</protein>
<dbReference type="Proteomes" id="UP000283530">
    <property type="component" value="Unassembled WGS sequence"/>
</dbReference>
<comment type="caution">
    <text evidence="2">The sequence shown here is derived from an EMBL/GenBank/DDBJ whole genome shotgun (WGS) entry which is preliminary data.</text>
</comment>
<evidence type="ECO:0000259" key="1">
    <source>
        <dbReference type="Pfam" id="PF26133"/>
    </source>
</evidence>
<name>A0A443PLV7_9MAGN</name>
<accession>A0A443PLV7</accession>
<dbReference type="Pfam" id="PF26133">
    <property type="entry name" value="DUF8039"/>
    <property type="match status" value="1"/>
</dbReference>
<proteinExistence type="predicted"/>
<evidence type="ECO:0000313" key="3">
    <source>
        <dbReference type="Proteomes" id="UP000283530"/>
    </source>
</evidence>
<dbReference type="InterPro" id="IPR004252">
    <property type="entry name" value="Probable_transposase_24"/>
</dbReference>
<dbReference type="AlphaFoldDB" id="A0A443PLV7"/>
<dbReference type="Pfam" id="PF03004">
    <property type="entry name" value="Transposase_24"/>
    <property type="match status" value="1"/>
</dbReference>
<sequence>MDEKPSISELVDQLDDQYPRMEELVNDAFGRIGEHVDSLMEDLDDYVVPQSYKAKCLKSTCDMMRKYKTKLRSKCLDAHATPEDKLNNRPPGVRPEDWEAFIEDNLSPKTIERKKNTEVKKKLNIYHTSGTYGHARLEEKMKCQKKEGDPLPTRAEVWIEAHTRKDDMHAFGIPIECFVPTEDDESVAVSNTTAGDKPSNEKELPCKLMTWSQEVVAIGRAHIGNETQRIHCKALPEHSYKVTVDVINKGDVALPYPDGYHSTLGEVGNGSLVAWPKAFVTFTDET</sequence>